<evidence type="ECO:0000256" key="5">
    <source>
        <dbReference type="ARBA" id="ARBA00022692"/>
    </source>
</evidence>
<keyword evidence="7 8" id="KW-0472">Membrane</keyword>
<feature type="transmembrane region" description="Helical" evidence="8">
    <location>
        <begin position="299"/>
        <end position="323"/>
    </location>
</feature>
<feature type="transmembrane region" description="Helical" evidence="8">
    <location>
        <begin position="338"/>
        <end position="360"/>
    </location>
</feature>
<keyword evidence="6 8" id="KW-1133">Transmembrane helix</keyword>
<feature type="transmembrane region" description="Helical" evidence="8">
    <location>
        <begin position="49"/>
        <end position="75"/>
    </location>
</feature>
<feature type="transmembrane region" description="Helical" evidence="8">
    <location>
        <begin position="151"/>
        <end position="170"/>
    </location>
</feature>
<evidence type="ECO:0000256" key="7">
    <source>
        <dbReference type="ARBA" id="ARBA00023136"/>
    </source>
</evidence>
<evidence type="ECO:0000256" key="2">
    <source>
        <dbReference type="ARBA" id="ARBA00010100"/>
    </source>
</evidence>
<evidence type="ECO:0000256" key="1">
    <source>
        <dbReference type="ARBA" id="ARBA00004651"/>
    </source>
</evidence>
<keyword evidence="3 8" id="KW-0813">Transport</keyword>
<dbReference type="Proteomes" id="UP001501844">
    <property type="component" value="Unassembled WGS sequence"/>
</dbReference>
<accession>A0ABP8FNY2</accession>
<feature type="transmembrane region" description="Helical" evidence="8">
    <location>
        <begin position="380"/>
        <end position="405"/>
    </location>
</feature>
<feature type="transmembrane region" description="Helical" evidence="8">
    <location>
        <begin position="234"/>
        <end position="250"/>
    </location>
</feature>
<keyword evidence="4 8" id="KW-1003">Cell membrane</keyword>
<feature type="transmembrane region" description="Helical" evidence="8">
    <location>
        <begin position="176"/>
        <end position="200"/>
    </location>
</feature>
<evidence type="ECO:0000256" key="6">
    <source>
        <dbReference type="ARBA" id="ARBA00022989"/>
    </source>
</evidence>
<protein>
    <recommendedName>
        <fullName evidence="8">L-lactate permease</fullName>
    </recommendedName>
</protein>
<feature type="transmembrane region" description="Helical" evidence="8">
    <location>
        <begin position="122"/>
        <end position="144"/>
    </location>
</feature>
<evidence type="ECO:0000313" key="10">
    <source>
        <dbReference type="Proteomes" id="UP001501844"/>
    </source>
</evidence>
<comment type="function">
    <text evidence="8">Uptake of L-lactate across the membrane. Can also transport D-lactate and glycolate.</text>
</comment>
<keyword evidence="10" id="KW-1185">Reference proteome</keyword>
<comment type="similarity">
    <text evidence="2 8">Belongs to the lactate permease family.</text>
</comment>
<feature type="transmembrane region" description="Helical" evidence="8">
    <location>
        <begin position="457"/>
        <end position="482"/>
    </location>
</feature>
<gene>
    <name evidence="9" type="ORF">GCM10023183_23940</name>
</gene>
<evidence type="ECO:0000256" key="8">
    <source>
        <dbReference type="RuleBase" id="RU365092"/>
    </source>
</evidence>
<dbReference type="PANTHER" id="PTHR30003:SF0">
    <property type="entry name" value="GLYCOLATE PERMEASE GLCA-RELATED"/>
    <property type="match status" value="1"/>
</dbReference>
<keyword evidence="5 8" id="KW-0812">Transmembrane</keyword>
<comment type="caution">
    <text evidence="9">The sequence shown here is derived from an EMBL/GenBank/DDBJ whole genome shotgun (WGS) entry which is preliminary data.</text>
</comment>
<dbReference type="InterPro" id="IPR003804">
    <property type="entry name" value="Lactate_perm"/>
</dbReference>
<dbReference type="Pfam" id="PF02652">
    <property type="entry name" value="Lactate_perm"/>
    <property type="match status" value="2"/>
</dbReference>
<feature type="transmembrane region" description="Helical" evidence="8">
    <location>
        <begin position="426"/>
        <end position="451"/>
    </location>
</feature>
<organism evidence="9 10">
    <name type="scientific">Nibribacter koreensis</name>
    <dbReference type="NCBI Taxonomy" id="1084519"/>
    <lineage>
        <taxon>Bacteria</taxon>
        <taxon>Pseudomonadati</taxon>
        <taxon>Bacteroidota</taxon>
        <taxon>Cytophagia</taxon>
        <taxon>Cytophagales</taxon>
        <taxon>Hymenobacteraceae</taxon>
        <taxon>Nibribacter</taxon>
    </lineage>
</organism>
<dbReference type="RefSeq" id="WP_345166342.1">
    <property type="nucleotide sequence ID" value="NZ_BAABGX010000002.1"/>
</dbReference>
<evidence type="ECO:0000313" key="9">
    <source>
        <dbReference type="EMBL" id="GAA4307833.1"/>
    </source>
</evidence>
<comment type="subcellular location">
    <subcellularLocation>
        <location evidence="1 8">Cell membrane</location>
        <topology evidence="1 8">Multi-pass membrane protein</topology>
    </subcellularLocation>
</comment>
<dbReference type="PANTHER" id="PTHR30003">
    <property type="entry name" value="L-LACTATE PERMEASE"/>
    <property type="match status" value="1"/>
</dbReference>
<evidence type="ECO:0000256" key="4">
    <source>
        <dbReference type="ARBA" id="ARBA00022475"/>
    </source>
</evidence>
<sequence>MLYVLALLPVLVLVVFSLLRSVKEAAVAGLVVATGLFFYWGASAKHYLAVVGVSTLSTLSIIMIVLGALFLYNLMRGTGLVQEISQSLKKVHPEKEIRFFLLAFCLTAFFEGVAGFGTPGAIVPLLLMAMGYNGLVSVSIVLLFDGLFAMFGAVGTPLITGLQMPLHLLPDQVQRIGFLAAVLGVVVQGILLLFVFRLLAKAGAPVQYKGKILVLYLFFAIPFCVFAWVATDLATVLASITMLVLSVFYLKDKNARLDLRPWLPYAVLAGLLVLPKIWTPLRDFLQWELSFPDFWETGIYSSIKPLFSPLIPFVLVGLGVAYFRKSPSFYLKEVTQKALNIALVLLPAIMIAQLMIYSGVEQPSMVWHISSLMGRLQEAYVVFAPILGLLGAFITGSTTVSNLVFGASQLETAQLLGIDSAVILALQLMGAGLGNAICLFNIVAAASIANIQDYKKILALNLTPALIGAFLAGGIGWLLLLYSS</sequence>
<dbReference type="EMBL" id="BAABGX010000002">
    <property type="protein sequence ID" value="GAA4307833.1"/>
    <property type="molecule type" value="Genomic_DNA"/>
</dbReference>
<reference evidence="10" key="1">
    <citation type="journal article" date="2019" name="Int. J. Syst. Evol. Microbiol.">
        <title>The Global Catalogue of Microorganisms (GCM) 10K type strain sequencing project: providing services to taxonomists for standard genome sequencing and annotation.</title>
        <authorList>
            <consortium name="The Broad Institute Genomics Platform"/>
            <consortium name="The Broad Institute Genome Sequencing Center for Infectious Disease"/>
            <person name="Wu L."/>
            <person name="Ma J."/>
        </authorList>
    </citation>
    <scope>NUCLEOTIDE SEQUENCE [LARGE SCALE GENOMIC DNA]</scope>
    <source>
        <strain evidence="10">JCM 17917</strain>
    </source>
</reference>
<proteinExistence type="inferred from homology"/>
<feature type="transmembrane region" description="Helical" evidence="8">
    <location>
        <begin position="212"/>
        <end position="228"/>
    </location>
</feature>
<evidence type="ECO:0000256" key="3">
    <source>
        <dbReference type="ARBA" id="ARBA00022448"/>
    </source>
</evidence>
<name>A0ABP8FNY2_9BACT</name>